<feature type="chain" id="PRO_5012888817" evidence="13">
    <location>
        <begin position="25"/>
        <end position="735"/>
    </location>
</feature>
<evidence type="ECO:0000256" key="10">
    <source>
        <dbReference type="ARBA" id="ARBA00023237"/>
    </source>
</evidence>
<feature type="domain" description="TonB-dependent receptor-like beta-barrel" evidence="14">
    <location>
        <begin position="258"/>
        <end position="697"/>
    </location>
</feature>
<evidence type="ECO:0000256" key="12">
    <source>
        <dbReference type="RuleBase" id="RU003357"/>
    </source>
</evidence>
<dbReference type="PANTHER" id="PTHR30069:SF29">
    <property type="entry name" value="HEMOGLOBIN AND HEMOGLOBIN-HAPTOGLOBIN-BINDING PROTEIN 1-RELATED"/>
    <property type="match status" value="1"/>
</dbReference>
<dbReference type="STRING" id="1122214.Mame_02345"/>
<evidence type="ECO:0000256" key="5">
    <source>
        <dbReference type="ARBA" id="ARBA00022692"/>
    </source>
</evidence>
<reference evidence="16 17" key="1">
    <citation type="submission" date="2017-03" db="EMBL/GenBank/DDBJ databases">
        <title>Foreign affairs: Plasmid Transfer between Roseobacters and Rhizobia.</title>
        <authorList>
            <person name="Bartling P."/>
            <person name="Bunk B."/>
            <person name="Overmann J."/>
            <person name="Brinkmann H."/>
            <person name="Petersen J."/>
        </authorList>
    </citation>
    <scope>NUCLEOTIDE SEQUENCE [LARGE SCALE GENOMIC DNA]</scope>
    <source>
        <strain evidence="16 17">MACL11</strain>
    </source>
</reference>
<dbReference type="NCBIfam" id="TIGR01786">
    <property type="entry name" value="TonB-hemlactrns"/>
    <property type="match status" value="1"/>
</dbReference>
<dbReference type="InterPro" id="IPR012910">
    <property type="entry name" value="Plug_dom"/>
</dbReference>
<gene>
    <name evidence="16" type="primary">hemR</name>
    <name evidence="16" type="ORF">Mame_02345</name>
</gene>
<dbReference type="Gene3D" id="2.40.170.20">
    <property type="entry name" value="TonB-dependent receptor, beta-barrel domain"/>
    <property type="match status" value="1"/>
</dbReference>
<dbReference type="PANTHER" id="PTHR30069">
    <property type="entry name" value="TONB-DEPENDENT OUTER MEMBRANE RECEPTOR"/>
    <property type="match status" value="1"/>
</dbReference>
<evidence type="ECO:0000256" key="7">
    <source>
        <dbReference type="ARBA" id="ARBA00023077"/>
    </source>
</evidence>
<dbReference type="KEGG" id="mmed:Mame_02345"/>
<comment type="subcellular location">
    <subcellularLocation>
        <location evidence="1 11">Cell outer membrane</location>
        <topology evidence="1 11">Multi-pass membrane protein</topology>
    </subcellularLocation>
</comment>
<evidence type="ECO:0000313" key="16">
    <source>
        <dbReference type="EMBL" id="AQZ51677.1"/>
    </source>
</evidence>
<dbReference type="Pfam" id="PF07715">
    <property type="entry name" value="Plug"/>
    <property type="match status" value="1"/>
</dbReference>
<dbReference type="InterPro" id="IPR011276">
    <property type="entry name" value="TonB_haem/Hb_rcpt"/>
</dbReference>
<name>A0A1U9Z1V4_9HYPH</name>
<dbReference type="InterPro" id="IPR010949">
    <property type="entry name" value="TonB_Hb/transfer/lactofer_rcpt"/>
</dbReference>
<evidence type="ECO:0000256" key="8">
    <source>
        <dbReference type="ARBA" id="ARBA00023136"/>
    </source>
</evidence>
<feature type="domain" description="TonB-dependent receptor plug" evidence="15">
    <location>
        <begin position="49"/>
        <end position="154"/>
    </location>
</feature>
<evidence type="ECO:0000256" key="11">
    <source>
        <dbReference type="PROSITE-ProRule" id="PRU01360"/>
    </source>
</evidence>
<dbReference type="eggNOG" id="COG4771">
    <property type="taxonomic scope" value="Bacteria"/>
</dbReference>
<keyword evidence="8 11" id="KW-0472">Membrane</keyword>
<evidence type="ECO:0000256" key="13">
    <source>
        <dbReference type="SAM" id="SignalP"/>
    </source>
</evidence>
<proteinExistence type="inferred from homology"/>
<dbReference type="GO" id="GO:0015344">
    <property type="term" value="F:siderophore uptake transmembrane transporter activity"/>
    <property type="evidence" value="ECO:0007669"/>
    <property type="project" value="TreeGrafter"/>
</dbReference>
<keyword evidence="4 11" id="KW-1134">Transmembrane beta strand</keyword>
<dbReference type="Gene3D" id="2.170.130.10">
    <property type="entry name" value="TonB-dependent receptor, plug domain"/>
    <property type="match status" value="1"/>
</dbReference>
<evidence type="ECO:0000256" key="2">
    <source>
        <dbReference type="ARBA" id="ARBA00009810"/>
    </source>
</evidence>
<evidence type="ECO:0000256" key="9">
    <source>
        <dbReference type="ARBA" id="ARBA00023170"/>
    </source>
</evidence>
<keyword evidence="6 13" id="KW-0732">Signal</keyword>
<dbReference type="NCBIfam" id="TIGR01785">
    <property type="entry name" value="TonB-hemin"/>
    <property type="match status" value="1"/>
</dbReference>
<keyword evidence="10 11" id="KW-0998">Cell outer membrane</keyword>
<protein>
    <submittedName>
        <fullName evidence="16">Hemin receptor</fullName>
    </submittedName>
</protein>
<keyword evidence="3 11" id="KW-0813">Transport</keyword>
<dbReference type="GO" id="GO:0044718">
    <property type="term" value="P:siderophore transmembrane transport"/>
    <property type="evidence" value="ECO:0007669"/>
    <property type="project" value="TreeGrafter"/>
</dbReference>
<dbReference type="Pfam" id="PF00593">
    <property type="entry name" value="TonB_dep_Rec_b-barrel"/>
    <property type="match status" value="1"/>
</dbReference>
<dbReference type="Proteomes" id="UP000191135">
    <property type="component" value="Chromosome"/>
</dbReference>
<keyword evidence="17" id="KW-1185">Reference proteome</keyword>
<dbReference type="InterPro" id="IPR000531">
    <property type="entry name" value="Beta-barrel_TonB"/>
</dbReference>
<evidence type="ECO:0000256" key="4">
    <source>
        <dbReference type="ARBA" id="ARBA00022452"/>
    </source>
</evidence>
<evidence type="ECO:0000313" key="17">
    <source>
        <dbReference type="Proteomes" id="UP000191135"/>
    </source>
</evidence>
<dbReference type="AlphaFoldDB" id="A0A1U9Z1V4"/>
<evidence type="ECO:0000259" key="14">
    <source>
        <dbReference type="Pfam" id="PF00593"/>
    </source>
</evidence>
<sequence precursor="true">MRISRILASCTALATLLSATATLAQDSTQTTVLSPVSVTTTGGKEGIADTPLATETTREDLDQNIVTDFDDYTRILEPGVTFVGDDAGSVNIRGMQGPRVSTVIDGIQIPYLDDTARSDASGGGDAFSFDSIATIDIVRGADSSRSGSGSLGGTVVLRTLEPEDLIDPGKGYGGRIGFTYDSADNSMDGEGAFAIQSGGTALLFQGDIATGHEMDNQGDVGGYGATRSEPNPATFDENNLLFKIRQNIMEAHTIGLTVERYDRDKDIELLTDQGATYAPDNWDGSEDKHRDRISIDYNYNAIADDGLIDQAFSTFYWLKSERESGTSGIRLPSRGAPPFGEYSRTSKTDEERYGWSGWAEKSIDTGSLLHTFTLGGDFYYSQTSQYSSGVDNCGPGPFPPFSTCSFLHTNQADTPDVNGYVLGLYAHDEIVFGDSGFALTPGVRFDWYQYDPKETAAYRDNPNYNGLPEGQSDWRISPKLLATYELNDFTQLYGQISTAFRAPTPGELYVDYGAPGSYLRIGNPDLEPETSWGVELGANFGDDDDGGRVSAFYSRYKDFIDTQSVDPLDLGFAAGLYPLGITQTVNIDNVEIAGIEASYQKTFLNDWDMHASLAFARGWNMDTNDILGSVAPLKAVIGGGYNVETWGANANWILSAKVPDGSTAEFKAPGYGIVDVTAWWSPEQFEGLLVQAGVYNLFDQTYYNALDLQDTDMTQPERFYSEPGRTFKVSVTQTF</sequence>
<evidence type="ECO:0000256" key="6">
    <source>
        <dbReference type="ARBA" id="ARBA00022729"/>
    </source>
</evidence>
<comment type="similarity">
    <text evidence="2 11 12">Belongs to the TonB-dependent receptor family.</text>
</comment>
<organism evidence="16 17">
    <name type="scientific">Martelella mediterranea DSM 17316</name>
    <dbReference type="NCBI Taxonomy" id="1122214"/>
    <lineage>
        <taxon>Bacteria</taxon>
        <taxon>Pseudomonadati</taxon>
        <taxon>Pseudomonadota</taxon>
        <taxon>Alphaproteobacteria</taxon>
        <taxon>Hyphomicrobiales</taxon>
        <taxon>Aurantimonadaceae</taxon>
        <taxon>Martelella</taxon>
    </lineage>
</organism>
<dbReference type="InterPro" id="IPR039426">
    <property type="entry name" value="TonB-dep_rcpt-like"/>
</dbReference>
<evidence type="ECO:0000259" key="15">
    <source>
        <dbReference type="Pfam" id="PF07715"/>
    </source>
</evidence>
<evidence type="ECO:0000256" key="1">
    <source>
        <dbReference type="ARBA" id="ARBA00004571"/>
    </source>
</evidence>
<dbReference type="InterPro" id="IPR037066">
    <property type="entry name" value="Plug_dom_sf"/>
</dbReference>
<feature type="signal peptide" evidence="13">
    <location>
        <begin position="1"/>
        <end position="24"/>
    </location>
</feature>
<dbReference type="GO" id="GO:0009279">
    <property type="term" value="C:cell outer membrane"/>
    <property type="evidence" value="ECO:0007669"/>
    <property type="project" value="UniProtKB-SubCell"/>
</dbReference>
<dbReference type="GO" id="GO:0015232">
    <property type="term" value="F:heme transmembrane transporter activity"/>
    <property type="evidence" value="ECO:0007669"/>
    <property type="project" value="InterPro"/>
</dbReference>
<keyword evidence="7 12" id="KW-0798">TonB box</keyword>
<dbReference type="EMBL" id="CP020330">
    <property type="protein sequence ID" value="AQZ51677.1"/>
    <property type="molecule type" value="Genomic_DNA"/>
</dbReference>
<dbReference type="CDD" id="cd01347">
    <property type="entry name" value="ligand_gated_channel"/>
    <property type="match status" value="1"/>
</dbReference>
<dbReference type="PROSITE" id="PS52016">
    <property type="entry name" value="TONB_DEPENDENT_REC_3"/>
    <property type="match status" value="1"/>
</dbReference>
<dbReference type="OrthoDB" id="9796221at2"/>
<evidence type="ECO:0000256" key="3">
    <source>
        <dbReference type="ARBA" id="ARBA00022448"/>
    </source>
</evidence>
<accession>A0A1U9Z1V4</accession>
<dbReference type="InterPro" id="IPR036942">
    <property type="entry name" value="Beta-barrel_TonB_sf"/>
</dbReference>
<keyword evidence="9 16" id="KW-0675">Receptor</keyword>
<keyword evidence="5 11" id="KW-0812">Transmembrane</keyword>
<dbReference type="SUPFAM" id="SSF56935">
    <property type="entry name" value="Porins"/>
    <property type="match status" value="1"/>
</dbReference>